<sequence length="11" mass="1272">SHRAQILPYTS</sequence>
<name>A0A8S3GRL3_9BILA</name>
<accession>A0A8S3GRL3</accession>
<protein>
    <submittedName>
        <fullName evidence="1">Uncharacterized protein</fullName>
    </submittedName>
</protein>
<dbReference type="EMBL" id="CAJOBI010309394">
    <property type="protein sequence ID" value="CAF5169665.1"/>
    <property type="molecule type" value="Genomic_DNA"/>
</dbReference>
<comment type="caution">
    <text evidence="1">The sequence shown here is derived from an EMBL/GenBank/DDBJ whole genome shotgun (WGS) entry which is preliminary data.</text>
</comment>
<dbReference type="Proteomes" id="UP000676336">
    <property type="component" value="Unassembled WGS sequence"/>
</dbReference>
<gene>
    <name evidence="1" type="ORF">SMN809_LOCUS65391</name>
</gene>
<feature type="non-terminal residue" evidence="1">
    <location>
        <position position="1"/>
    </location>
</feature>
<proteinExistence type="predicted"/>
<evidence type="ECO:0000313" key="2">
    <source>
        <dbReference type="Proteomes" id="UP000676336"/>
    </source>
</evidence>
<organism evidence="1 2">
    <name type="scientific">Rotaria magnacalcarata</name>
    <dbReference type="NCBI Taxonomy" id="392030"/>
    <lineage>
        <taxon>Eukaryota</taxon>
        <taxon>Metazoa</taxon>
        <taxon>Spiralia</taxon>
        <taxon>Gnathifera</taxon>
        <taxon>Rotifera</taxon>
        <taxon>Eurotatoria</taxon>
        <taxon>Bdelloidea</taxon>
        <taxon>Philodinida</taxon>
        <taxon>Philodinidae</taxon>
        <taxon>Rotaria</taxon>
    </lineage>
</organism>
<reference evidence="1" key="1">
    <citation type="submission" date="2021-02" db="EMBL/GenBank/DDBJ databases">
        <authorList>
            <person name="Nowell W R."/>
        </authorList>
    </citation>
    <scope>NUCLEOTIDE SEQUENCE</scope>
</reference>
<evidence type="ECO:0000313" key="1">
    <source>
        <dbReference type="EMBL" id="CAF5169665.1"/>
    </source>
</evidence>